<dbReference type="GO" id="GO:0010975">
    <property type="term" value="P:regulation of neuron projection development"/>
    <property type="evidence" value="ECO:0007669"/>
    <property type="project" value="TreeGrafter"/>
</dbReference>
<keyword evidence="4" id="KW-0206">Cytoskeleton</keyword>
<keyword evidence="2" id="KW-0963">Cytoplasm</keyword>
<dbReference type="InterPro" id="IPR040193">
    <property type="entry name" value="EFHC1/EFHC2/EFHB"/>
</dbReference>
<dbReference type="AlphaFoldDB" id="A0A183A1H0"/>
<gene>
    <name evidence="7" type="ORF">ECPE_LOCUS805</name>
</gene>
<dbReference type="PANTHER" id="PTHR12086:SF11">
    <property type="entry name" value="EF-HAND DOMAIN-CONTAINING FAMILY MEMBER C2"/>
    <property type="match status" value="1"/>
</dbReference>
<dbReference type="GO" id="GO:0005874">
    <property type="term" value="C:microtubule"/>
    <property type="evidence" value="ECO:0007669"/>
    <property type="project" value="TreeGrafter"/>
</dbReference>
<dbReference type="FunFam" id="2.30.29.170:FF:000002">
    <property type="entry name" value="EF-hand domain (C-terminal) containing 1"/>
    <property type="match status" value="1"/>
</dbReference>
<keyword evidence="3" id="KW-0677">Repeat</keyword>
<proteinExistence type="predicted"/>
<keyword evidence="5" id="KW-0966">Cell projection</keyword>
<dbReference type="SMART" id="SM00676">
    <property type="entry name" value="DM10"/>
    <property type="match status" value="1"/>
</dbReference>
<reference evidence="9" key="1">
    <citation type="submission" date="2016-06" db="UniProtKB">
        <authorList>
            <consortium name="WormBaseParasite"/>
        </authorList>
    </citation>
    <scope>IDENTIFICATION</scope>
</reference>
<organism evidence="9">
    <name type="scientific">Echinostoma caproni</name>
    <dbReference type="NCBI Taxonomy" id="27848"/>
    <lineage>
        <taxon>Eukaryota</taxon>
        <taxon>Metazoa</taxon>
        <taxon>Spiralia</taxon>
        <taxon>Lophotrochozoa</taxon>
        <taxon>Platyhelminthes</taxon>
        <taxon>Trematoda</taxon>
        <taxon>Digenea</taxon>
        <taxon>Plagiorchiida</taxon>
        <taxon>Echinostomata</taxon>
        <taxon>Echinostomatoidea</taxon>
        <taxon>Echinostomatidae</taxon>
        <taxon>Echinostoma</taxon>
    </lineage>
</organism>
<dbReference type="PROSITE" id="PS51336">
    <property type="entry name" value="DM10"/>
    <property type="match status" value="1"/>
</dbReference>
<feature type="domain" description="DM10" evidence="6">
    <location>
        <begin position="45"/>
        <end position="152"/>
    </location>
</feature>
<comment type="subcellular location">
    <subcellularLocation>
        <location evidence="1">Cytoplasm</location>
        <location evidence="1">Cytoskeleton</location>
        <location evidence="1">Cilium axoneme</location>
    </subcellularLocation>
</comment>
<evidence type="ECO:0000256" key="1">
    <source>
        <dbReference type="ARBA" id="ARBA00004430"/>
    </source>
</evidence>
<dbReference type="Proteomes" id="UP000272942">
    <property type="component" value="Unassembled WGS sequence"/>
</dbReference>
<dbReference type="OrthoDB" id="10255210at2759"/>
<evidence type="ECO:0000313" key="8">
    <source>
        <dbReference type="Proteomes" id="UP000272942"/>
    </source>
</evidence>
<dbReference type="EMBL" id="UZAN01003330">
    <property type="protein sequence ID" value="VDP29253.1"/>
    <property type="molecule type" value="Genomic_DNA"/>
</dbReference>
<evidence type="ECO:0000256" key="3">
    <source>
        <dbReference type="ARBA" id="ARBA00022737"/>
    </source>
</evidence>
<evidence type="ECO:0000256" key="2">
    <source>
        <dbReference type="ARBA" id="ARBA00022490"/>
    </source>
</evidence>
<keyword evidence="8" id="KW-1185">Reference proteome</keyword>
<protein>
    <submittedName>
        <fullName evidence="9">DM10 domain-containing protein</fullName>
    </submittedName>
</protein>
<name>A0A183A1H0_9TREM</name>
<dbReference type="WBParaSite" id="ECPE_0000080501-mRNA-1">
    <property type="protein sequence ID" value="ECPE_0000080501-mRNA-1"/>
    <property type="gene ID" value="ECPE_0000080501"/>
</dbReference>
<dbReference type="Pfam" id="PF06565">
    <property type="entry name" value="DM10_dom"/>
    <property type="match status" value="1"/>
</dbReference>
<evidence type="ECO:0000313" key="7">
    <source>
        <dbReference type="EMBL" id="VDP29253.1"/>
    </source>
</evidence>
<reference evidence="7 8" key="2">
    <citation type="submission" date="2018-11" db="EMBL/GenBank/DDBJ databases">
        <authorList>
            <consortium name="Pathogen Informatics"/>
        </authorList>
    </citation>
    <scope>NUCLEOTIDE SEQUENCE [LARGE SCALE GENOMIC DNA]</scope>
    <source>
        <strain evidence="7 8">Egypt</strain>
    </source>
</reference>
<evidence type="ECO:0000256" key="5">
    <source>
        <dbReference type="ARBA" id="ARBA00023273"/>
    </source>
</evidence>
<evidence type="ECO:0000256" key="4">
    <source>
        <dbReference type="ARBA" id="ARBA00023212"/>
    </source>
</evidence>
<dbReference type="PANTHER" id="PTHR12086">
    <property type="entry name" value="EF-HAND DOMAIN C-TERMINAL CONTAINING PROTEIN"/>
    <property type="match status" value="1"/>
</dbReference>
<dbReference type="InterPro" id="IPR006602">
    <property type="entry name" value="DM10_dom"/>
</dbReference>
<dbReference type="GO" id="GO:0005930">
    <property type="term" value="C:axoneme"/>
    <property type="evidence" value="ECO:0007669"/>
    <property type="project" value="UniProtKB-SubCell"/>
</dbReference>
<sequence length="250" mass="28826">MTHETPPYNGWGSEEDSLANCKGLIPIPPKGDFRKFIEKDRQGLESNILRFTARLVTNDPLDCDRLFIISCYLSDETFSIFEPPRRNSGFKGGLFLERGRVKRPGSDRFPVTLSEYYKPADLYLGGVLEFNRFRFEIVDADAYAMKYMEDHSTEYPQADVKHILNKLRPFAQGRCEELQQYATNQDPEHTGTFGYRQLKCLIDQLTGPDNALTKHEMITLGRYYAERLVLVRSPKNVGTWSFGKTENQMI</sequence>
<evidence type="ECO:0000313" key="9">
    <source>
        <dbReference type="WBParaSite" id="ECPE_0000080501-mRNA-1"/>
    </source>
</evidence>
<evidence type="ECO:0000259" key="6">
    <source>
        <dbReference type="PROSITE" id="PS51336"/>
    </source>
</evidence>
<accession>A0A183A1H0</accession>
<dbReference type="Gene3D" id="2.30.29.170">
    <property type="match status" value="1"/>
</dbReference>